<sequence length="146" mass="16405">MDLVKVKLDRVFDIVKIQGRSGRHTLFSFESSGVKHYGISVRDWPKIESGMVISALLERDEDWQSIFGWVDHSTGEVFNSEGYTAVFVCILLLFLSVVSAGAFLADWRGNWFALLISLGLIYYAIVNVTRALRAKKILGEFAATLK</sequence>
<keyword evidence="1" id="KW-0472">Membrane</keyword>
<comment type="caution">
    <text evidence="2">The sequence shown here is derived from an EMBL/GenBank/DDBJ whole genome shotgun (WGS) entry which is preliminary data.</text>
</comment>
<dbReference type="RefSeq" id="WP_153234193.1">
    <property type="nucleotide sequence ID" value="NZ_WINI01000003.1"/>
</dbReference>
<evidence type="ECO:0000256" key="1">
    <source>
        <dbReference type="SAM" id="Phobius"/>
    </source>
</evidence>
<keyword evidence="3" id="KW-1185">Reference proteome</keyword>
<evidence type="ECO:0000313" key="3">
    <source>
        <dbReference type="Proteomes" id="UP000451565"/>
    </source>
</evidence>
<dbReference type="OrthoDB" id="8909552at2"/>
<proteinExistence type="predicted"/>
<feature type="transmembrane region" description="Helical" evidence="1">
    <location>
        <begin position="111"/>
        <end position="129"/>
    </location>
</feature>
<dbReference type="Proteomes" id="UP000451565">
    <property type="component" value="Unassembled WGS sequence"/>
</dbReference>
<name>A0A843YSX8_9BURK</name>
<feature type="transmembrane region" description="Helical" evidence="1">
    <location>
        <begin position="83"/>
        <end position="105"/>
    </location>
</feature>
<keyword evidence="1" id="KW-1133">Transmembrane helix</keyword>
<organism evidence="2 3">
    <name type="scientific">Glaciimonas soli</name>
    <dbReference type="NCBI Taxonomy" id="2590999"/>
    <lineage>
        <taxon>Bacteria</taxon>
        <taxon>Pseudomonadati</taxon>
        <taxon>Pseudomonadota</taxon>
        <taxon>Betaproteobacteria</taxon>
        <taxon>Burkholderiales</taxon>
        <taxon>Oxalobacteraceae</taxon>
        <taxon>Glaciimonas</taxon>
    </lineage>
</organism>
<gene>
    <name evidence="2" type="ORF">GEV47_07915</name>
</gene>
<accession>A0A843YSX8</accession>
<protein>
    <submittedName>
        <fullName evidence="2">Uncharacterized protein</fullName>
    </submittedName>
</protein>
<dbReference type="AlphaFoldDB" id="A0A843YSX8"/>
<keyword evidence="1" id="KW-0812">Transmembrane</keyword>
<evidence type="ECO:0000313" key="2">
    <source>
        <dbReference type="EMBL" id="MQR00608.1"/>
    </source>
</evidence>
<reference evidence="2 3" key="1">
    <citation type="submission" date="2019-10" db="EMBL/GenBank/DDBJ databases">
        <title>Glaciimonas soli sp. nov., a psychrophilic bacterium isolated from the forest soil of a high elevation mountain in Taiwan.</title>
        <authorList>
            <person name="Wang L.-T."/>
            <person name="Shieh W.Y."/>
        </authorList>
    </citation>
    <scope>NUCLEOTIDE SEQUENCE [LARGE SCALE GENOMIC DNA]</scope>
    <source>
        <strain evidence="2 3">GS1</strain>
    </source>
</reference>
<dbReference type="EMBL" id="WINI01000003">
    <property type="protein sequence ID" value="MQR00608.1"/>
    <property type="molecule type" value="Genomic_DNA"/>
</dbReference>